<keyword evidence="19" id="KW-1185">Reference proteome</keyword>
<feature type="region of interest" description="Disordered" evidence="15">
    <location>
        <begin position="575"/>
        <end position="600"/>
    </location>
</feature>
<feature type="domain" description="BTB" evidence="16">
    <location>
        <begin position="90"/>
        <end position="159"/>
    </location>
</feature>
<comment type="caution">
    <text evidence="14">Lacks conserved residue(s) required for the propagation of feature annotation.</text>
</comment>
<keyword evidence="6 14" id="KW-0863">Zinc-finger</keyword>
<proteinExistence type="inferred from homology"/>
<dbReference type="PANTHER" id="PTHR46475:SF1">
    <property type="entry name" value="REGULATORY PROTEIN NPR2"/>
    <property type="match status" value="1"/>
</dbReference>
<gene>
    <name evidence="18" type="ORF">Scep_007824</name>
</gene>
<evidence type="ECO:0000256" key="1">
    <source>
        <dbReference type="ARBA" id="ARBA00004496"/>
    </source>
</evidence>
<dbReference type="InterPro" id="IPR057250">
    <property type="entry name" value="Znf_C2HC_NPR-type"/>
</dbReference>
<reference evidence="18 19" key="1">
    <citation type="submission" date="2024-01" db="EMBL/GenBank/DDBJ databases">
        <title>Genome assemblies of Stephania.</title>
        <authorList>
            <person name="Yang L."/>
        </authorList>
    </citation>
    <scope>NUCLEOTIDE SEQUENCE [LARGE SCALE GENOMIC DNA]</scope>
    <source>
        <strain evidence="18">JXDWG</strain>
        <tissue evidence="18">Leaf</tissue>
    </source>
</reference>
<keyword evidence="7" id="KW-0833">Ubl conjugation pathway</keyword>
<keyword evidence="9" id="KW-0862">Zinc</keyword>
<evidence type="ECO:0000256" key="2">
    <source>
        <dbReference type="ARBA" id="ARBA00004906"/>
    </source>
</evidence>
<dbReference type="InterPro" id="IPR002110">
    <property type="entry name" value="Ankyrin_rpt"/>
</dbReference>
<dbReference type="Pfam" id="PF12796">
    <property type="entry name" value="Ank_2"/>
    <property type="match status" value="1"/>
</dbReference>
<dbReference type="SUPFAM" id="SSF48403">
    <property type="entry name" value="Ankyrin repeat"/>
    <property type="match status" value="1"/>
</dbReference>
<dbReference type="GO" id="GO:0016604">
    <property type="term" value="C:nuclear body"/>
    <property type="evidence" value="ECO:0007669"/>
    <property type="project" value="UniProtKB-SubCell"/>
</dbReference>
<keyword evidence="5" id="KW-0677">Repeat</keyword>
<evidence type="ECO:0000256" key="5">
    <source>
        <dbReference type="ARBA" id="ARBA00022737"/>
    </source>
</evidence>
<dbReference type="InterPro" id="IPR011333">
    <property type="entry name" value="SKP1/BTB/POZ_sf"/>
</dbReference>
<evidence type="ECO:0000256" key="14">
    <source>
        <dbReference type="PROSITE-ProRule" id="PRU01391"/>
    </source>
</evidence>
<evidence type="ECO:0000256" key="6">
    <source>
        <dbReference type="ARBA" id="ARBA00022771"/>
    </source>
</evidence>
<dbReference type="PANTHER" id="PTHR46475">
    <property type="entry name" value="REGULATORY PROTEIN NPR3"/>
    <property type="match status" value="1"/>
</dbReference>
<comment type="subcellular location">
    <subcellularLocation>
        <location evidence="1">Cytoplasm</location>
    </subcellularLocation>
    <subcellularLocation>
        <location evidence="12">Nucleus</location>
        <location evidence="12">Nuclear body</location>
    </subcellularLocation>
</comment>
<dbReference type="FunFam" id="1.25.40.20:FF:000239">
    <property type="entry name" value="BTB/POZ domain and ankyrin repeat-containing protein NPR1"/>
    <property type="match status" value="1"/>
</dbReference>
<keyword evidence="10" id="KW-0040">ANK repeat</keyword>
<dbReference type="EMBL" id="JBBNAG010000003">
    <property type="protein sequence ID" value="KAK9149067.1"/>
    <property type="molecule type" value="Genomic_DNA"/>
</dbReference>
<evidence type="ECO:0000313" key="18">
    <source>
        <dbReference type="EMBL" id="KAK9149067.1"/>
    </source>
</evidence>
<dbReference type="Pfam" id="PF00651">
    <property type="entry name" value="BTB"/>
    <property type="match status" value="1"/>
</dbReference>
<feature type="compositionally biased region" description="Basic residues" evidence="15">
    <location>
        <begin position="591"/>
        <end position="600"/>
    </location>
</feature>
<evidence type="ECO:0000259" key="16">
    <source>
        <dbReference type="PROSITE" id="PS50097"/>
    </source>
</evidence>
<keyword evidence="4" id="KW-0479">Metal-binding</keyword>
<evidence type="ECO:0000256" key="13">
    <source>
        <dbReference type="ARBA" id="ARBA00044947"/>
    </source>
</evidence>
<protein>
    <submittedName>
        <fullName evidence="18">Uncharacterized protein</fullName>
    </submittedName>
</protein>
<dbReference type="PROSITE" id="PS50097">
    <property type="entry name" value="BTB"/>
    <property type="match status" value="1"/>
</dbReference>
<dbReference type="Pfam" id="PF12313">
    <property type="entry name" value="NPR1_like_C"/>
    <property type="match status" value="1"/>
</dbReference>
<keyword evidence="3" id="KW-0963">Cytoplasm</keyword>
<evidence type="ECO:0000256" key="12">
    <source>
        <dbReference type="ARBA" id="ARBA00034306"/>
    </source>
</evidence>
<dbReference type="Gene3D" id="1.25.40.20">
    <property type="entry name" value="Ankyrin repeat-containing domain"/>
    <property type="match status" value="1"/>
</dbReference>
<evidence type="ECO:0000256" key="7">
    <source>
        <dbReference type="ARBA" id="ARBA00022786"/>
    </source>
</evidence>
<evidence type="ECO:0000256" key="3">
    <source>
        <dbReference type="ARBA" id="ARBA00022490"/>
    </source>
</evidence>
<dbReference type="GO" id="GO:0050832">
    <property type="term" value="P:defense response to fungus"/>
    <property type="evidence" value="ECO:0007669"/>
    <property type="project" value="TreeGrafter"/>
</dbReference>
<evidence type="ECO:0000256" key="9">
    <source>
        <dbReference type="ARBA" id="ARBA00022833"/>
    </source>
</evidence>
<dbReference type="InterPro" id="IPR036770">
    <property type="entry name" value="Ankyrin_rpt-contain_sf"/>
</dbReference>
<keyword evidence="8" id="KW-0611">Plant defense</keyword>
<comment type="pathway">
    <text evidence="2">Protein modification; protein ubiquitination.</text>
</comment>
<evidence type="ECO:0000256" key="4">
    <source>
        <dbReference type="ARBA" id="ARBA00022723"/>
    </source>
</evidence>
<dbReference type="GO" id="GO:2000031">
    <property type="term" value="P:regulation of salicylic acid mediated signaling pathway"/>
    <property type="evidence" value="ECO:0007669"/>
    <property type="project" value="InterPro"/>
</dbReference>
<dbReference type="SUPFAM" id="SSF54695">
    <property type="entry name" value="POZ domain"/>
    <property type="match status" value="1"/>
</dbReference>
<dbReference type="GO" id="GO:2000022">
    <property type="term" value="P:regulation of jasmonic acid mediated signaling pathway"/>
    <property type="evidence" value="ECO:0007669"/>
    <property type="project" value="InterPro"/>
</dbReference>
<dbReference type="CDD" id="cd18310">
    <property type="entry name" value="BTB_POZ_NPR_plant"/>
    <property type="match status" value="1"/>
</dbReference>
<dbReference type="SMART" id="SM00225">
    <property type="entry name" value="BTB"/>
    <property type="match status" value="1"/>
</dbReference>
<dbReference type="Proteomes" id="UP001419268">
    <property type="component" value="Unassembled WGS sequence"/>
</dbReference>
<evidence type="ECO:0000256" key="15">
    <source>
        <dbReference type="SAM" id="MobiDB-lite"/>
    </source>
</evidence>
<feature type="domain" description="C2HC NPR-type" evidence="17">
    <location>
        <begin position="162"/>
        <end position="176"/>
    </location>
</feature>
<evidence type="ECO:0000256" key="10">
    <source>
        <dbReference type="ARBA" id="ARBA00023043"/>
    </source>
</evidence>
<dbReference type="GO" id="GO:0042742">
    <property type="term" value="P:defense response to bacterium"/>
    <property type="evidence" value="ECO:0007669"/>
    <property type="project" value="UniProtKB-ARBA"/>
</dbReference>
<dbReference type="Gene3D" id="3.30.710.10">
    <property type="entry name" value="Potassium Channel Kv1.1, Chain A"/>
    <property type="match status" value="1"/>
</dbReference>
<evidence type="ECO:0000256" key="11">
    <source>
        <dbReference type="ARBA" id="ARBA00023242"/>
    </source>
</evidence>
<organism evidence="18 19">
    <name type="scientific">Stephania cephalantha</name>
    <dbReference type="NCBI Taxonomy" id="152367"/>
    <lineage>
        <taxon>Eukaryota</taxon>
        <taxon>Viridiplantae</taxon>
        <taxon>Streptophyta</taxon>
        <taxon>Embryophyta</taxon>
        <taxon>Tracheophyta</taxon>
        <taxon>Spermatophyta</taxon>
        <taxon>Magnoliopsida</taxon>
        <taxon>Ranunculales</taxon>
        <taxon>Menispermaceae</taxon>
        <taxon>Menispermoideae</taxon>
        <taxon>Cissampelideae</taxon>
        <taxon>Stephania</taxon>
    </lineage>
</organism>
<comment type="caution">
    <text evidence="18">The sequence shown here is derived from an EMBL/GenBank/DDBJ whole genome shotgun (WGS) entry which is preliminary data.</text>
</comment>
<comment type="similarity">
    <text evidence="13">Belongs to the plant 'ANKYRIN-BTB/POZ' family. 'NPR1-like' subfamily.</text>
</comment>
<dbReference type="InterPro" id="IPR021094">
    <property type="entry name" value="NPR1/NIM1-like_C"/>
</dbReference>
<sequence>MDFPATPLFDPFFCSMELSETLIDSLMDVQTTLIYTDLDQQQDDNSISNTDSAATPVSPVLDHPQVKALKHLSDNYESIFESQSYQCFYSDAKIIIDESREVPIHRCVLAARSPFFANLFVSGNVCFKLSDLVKDFDVGFECLAAVLSYLYSGQAKSLPSGFCVCVDESCEHVGCRPVVDYLMKVLFVSFTFKISELVNLYQRHLLDILDKVPTNDIVAILNVANKCDKACEKLRNKCIEFVLKYDVDAITLEKTLMPDVMKEIMDLRRTRGLVAESFFPSKHVRCIHRALDTDDIELLKLLLQEGKTDIDNAYALHYAVAHCDARTVTKLLDLGVADVNHRNLREHTVLHVAAMRREPDIIMALITKGAHPSDLTPDGWKALQISKRLTRSVDYNRSTEQGSASKDKLCIGILEQAERREPLLGEATLCCAATGNEMLVKLLYLENRVSLATILYPEEAKVARFTAQVDGTREFILTADLRNLINGSRTYIANIRIDQEHVMRMTALSRTVELAKIFFPYSYEVISKIMEDDLSQLAWKGNDTPEQRLKKKQRYTEIHDRLAVAFNKDKVELQRSNAMSTSSSSSTGVRLTKHRRLTAM</sequence>
<accession>A0AAP0KAU6</accession>
<evidence type="ECO:0000313" key="19">
    <source>
        <dbReference type="Proteomes" id="UP001419268"/>
    </source>
</evidence>
<name>A0AAP0KAU6_9MAGN</name>
<dbReference type="SMART" id="SM00248">
    <property type="entry name" value="ANK"/>
    <property type="match status" value="3"/>
</dbReference>
<dbReference type="InterPro" id="IPR044292">
    <property type="entry name" value="NPR"/>
</dbReference>
<dbReference type="PROSITE" id="PS52046">
    <property type="entry name" value="ZF_C2HC_NPR"/>
    <property type="match status" value="1"/>
</dbReference>
<keyword evidence="11" id="KW-0539">Nucleus</keyword>
<dbReference type="GO" id="GO:0009862">
    <property type="term" value="P:systemic acquired resistance, salicylic acid mediated signaling pathway"/>
    <property type="evidence" value="ECO:0007669"/>
    <property type="project" value="InterPro"/>
</dbReference>
<dbReference type="GO" id="GO:0008270">
    <property type="term" value="F:zinc ion binding"/>
    <property type="evidence" value="ECO:0007669"/>
    <property type="project" value="UniProtKB-KW"/>
</dbReference>
<evidence type="ECO:0000256" key="8">
    <source>
        <dbReference type="ARBA" id="ARBA00022821"/>
    </source>
</evidence>
<dbReference type="GO" id="GO:0005737">
    <property type="term" value="C:cytoplasm"/>
    <property type="evidence" value="ECO:0007669"/>
    <property type="project" value="UniProtKB-SubCell"/>
</dbReference>
<evidence type="ECO:0000259" key="17">
    <source>
        <dbReference type="PROSITE" id="PS52046"/>
    </source>
</evidence>
<dbReference type="AlphaFoldDB" id="A0AAP0KAU6"/>
<dbReference type="InterPro" id="IPR000210">
    <property type="entry name" value="BTB/POZ_dom"/>
</dbReference>